<evidence type="ECO:0000313" key="11">
    <source>
        <dbReference type="EMBL" id="MBC2665964.1"/>
    </source>
</evidence>
<comment type="function">
    <text evidence="9">Part of the twin-arginine translocation (Tat) system that transports large folded proteins containing a characteristic twin-arginine motif in their signal peptide across membranes. Together with TatC, TatB is part of a receptor directly interacting with Tat signal peptides. TatB may form an oligomeric binding site that transiently accommodates folded Tat precursor proteins before their translocation.</text>
</comment>
<dbReference type="InterPro" id="IPR003369">
    <property type="entry name" value="TatA/B/E"/>
</dbReference>
<evidence type="ECO:0000256" key="7">
    <source>
        <dbReference type="ARBA" id="ARBA00023010"/>
    </source>
</evidence>
<evidence type="ECO:0000256" key="8">
    <source>
        <dbReference type="ARBA" id="ARBA00023136"/>
    </source>
</evidence>
<keyword evidence="2 9" id="KW-0813">Transport</keyword>
<feature type="region of interest" description="Disordered" evidence="10">
    <location>
        <begin position="69"/>
        <end position="142"/>
    </location>
</feature>
<evidence type="ECO:0000256" key="5">
    <source>
        <dbReference type="ARBA" id="ARBA00022927"/>
    </source>
</evidence>
<dbReference type="PANTHER" id="PTHR33162">
    <property type="entry name" value="SEC-INDEPENDENT PROTEIN TRANSLOCASE PROTEIN TATA, CHLOROPLASTIC"/>
    <property type="match status" value="1"/>
</dbReference>
<dbReference type="PANTHER" id="PTHR33162:SF1">
    <property type="entry name" value="SEC-INDEPENDENT PROTEIN TRANSLOCASE PROTEIN TATA, CHLOROPLASTIC"/>
    <property type="match status" value="1"/>
</dbReference>
<protein>
    <recommendedName>
        <fullName evidence="9">Sec-independent protein translocase protein TatB</fullName>
    </recommendedName>
</protein>
<keyword evidence="3 9" id="KW-1003">Cell membrane</keyword>
<comment type="similarity">
    <text evidence="9">Belongs to the TatB family.</text>
</comment>
<dbReference type="HAMAP" id="MF_00237">
    <property type="entry name" value="TatB"/>
    <property type="match status" value="1"/>
</dbReference>
<evidence type="ECO:0000256" key="3">
    <source>
        <dbReference type="ARBA" id="ARBA00022475"/>
    </source>
</evidence>
<dbReference type="NCBIfam" id="TIGR01410">
    <property type="entry name" value="tatB"/>
    <property type="match status" value="1"/>
</dbReference>
<proteinExistence type="inferred from homology"/>
<comment type="subunit">
    <text evidence="9">The Tat system comprises two distinct complexes: a TatABC complex, containing multiple copies of TatA, TatB and TatC subunits, and a separate TatA complex, containing only TatA subunits. Substrates initially bind to the TatABC complex, which probably triggers association of the separate TatA complex to form the active translocon.</text>
</comment>
<dbReference type="InterPro" id="IPR018448">
    <property type="entry name" value="TatB"/>
</dbReference>
<evidence type="ECO:0000313" key="12">
    <source>
        <dbReference type="Proteomes" id="UP000566813"/>
    </source>
</evidence>
<evidence type="ECO:0000256" key="1">
    <source>
        <dbReference type="ARBA" id="ARBA00004167"/>
    </source>
</evidence>
<evidence type="ECO:0000256" key="2">
    <source>
        <dbReference type="ARBA" id="ARBA00022448"/>
    </source>
</evidence>
<keyword evidence="7 9" id="KW-0811">Translocation</keyword>
<dbReference type="Pfam" id="PF02416">
    <property type="entry name" value="TatA_B_E"/>
    <property type="match status" value="1"/>
</dbReference>
<evidence type="ECO:0000256" key="9">
    <source>
        <dbReference type="HAMAP-Rule" id="MF_00237"/>
    </source>
</evidence>
<dbReference type="PRINTS" id="PR01506">
    <property type="entry name" value="TATBPROTEIN"/>
</dbReference>
<organism evidence="11 12">
    <name type="scientific">Novosphingobium flavum</name>
    <dbReference type="NCBI Taxonomy" id="1778672"/>
    <lineage>
        <taxon>Bacteria</taxon>
        <taxon>Pseudomonadati</taxon>
        <taxon>Pseudomonadota</taxon>
        <taxon>Alphaproteobacteria</taxon>
        <taxon>Sphingomonadales</taxon>
        <taxon>Sphingomonadaceae</taxon>
        <taxon>Novosphingobium</taxon>
    </lineage>
</organism>
<keyword evidence="6 9" id="KW-1133">Transmembrane helix</keyword>
<accession>A0A7X1FSE1</accession>
<keyword evidence="4 9" id="KW-0812">Transmembrane</keyword>
<dbReference type="Gene3D" id="1.20.5.3310">
    <property type="match status" value="1"/>
</dbReference>
<dbReference type="Proteomes" id="UP000566813">
    <property type="component" value="Unassembled WGS sequence"/>
</dbReference>
<gene>
    <name evidence="9 11" type="primary">tatB</name>
    <name evidence="11" type="ORF">H7F51_10540</name>
</gene>
<evidence type="ECO:0000256" key="4">
    <source>
        <dbReference type="ARBA" id="ARBA00022692"/>
    </source>
</evidence>
<feature type="compositionally biased region" description="Pro residues" evidence="10">
    <location>
        <begin position="98"/>
        <end position="110"/>
    </location>
</feature>
<keyword evidence="12" id="KW-1185">Reference proteome</keyword>
<comment type="subcellular location">
    <subcellularLocation>
        <location evidence="9">Cell membrane</location>
        <topology evidence="9">Single-pass membrane protein</topology>
    </subcellularLocation>
    <subcellularLocation>
        <location evidence="1">Membrane</location>
        <topology evidence="1">Single-pass membrane protein</topology>
    </subcellularLocation>
</comment>
<keyword evidence="5 9" id="KW-0653">Protein transport</keyword>
<evidence type="ECO:0000256" key="10">
    <source>
        <dbReference type="SAM" id="MobiDB-lite"/>
    </source>
</evidence>
<dbReference type="EMBL" id="JACLAW010000007">
    <property type="protein sequence ID" value="MBC2665964.1"/>
    <property type="molecule type" value="Genomic_DNA"/>
</dbReference>
<dbReference type="RefSeq" id="WP_185664268.1">
    <property type="nucleotide sequence ID" value="NZ_JACLAW010000007.1"/>
</dbReference>
<dbReference type="GO" id="GO:0043953">
    <property type="term" value="P:protein transport by the Tat complex"/>
    <property type="evidence" value="ECO:0007669"/>
    <property type="project" value="UniProtKB-UniRule"/>
</dbReference>
<reference evidence="11 12" key="1">
    <citation type="submission" date="2020-08" db="EMBL/GenBank/DDBJ databases">
        <title>The genome sequence of type strain Novosphingobium flavum NBRC 111647.</title>
        <authorList>
            <person name="Liu Y."/>
        </authorList>
    </citation>
    <scope>NUCLEOTIDE SEQUENCE [LARGE SCALE GENOMIC DNA]</scope>
    <source>
        <strain evidence="11 12">NBRC 111647</strain>
    </source>
</reference>
<comment type="caution">
    <text evidence="11">The sequence shown here is derived from an EMBL/GenBank/DDBJ whole genome shotgun (WGS) entry which is preliminary data.</text>
</comment>
<name>A0A7X1FSE1_9SPHN</name>
<dbReference type="GO" id="GO:0033281">
    <property type="term" value="C:TAT protein transport complex"/>
    <property type="evidence" value="ECO:0007669"/>
    <property type="project" value="UniProtKB-UniRule"/>
</dbReference>
<dbReference type="GO" id="GO:0008320">
    <property type="term" value="F:protein transmembrane transporter activity"/>
    <property type="evidence" value="ECO:0007669"/>
    <property type="project" value="UniProtKB-UniRule"/>
</dbReference>
<dbReference type="AlphaFoldDB" id="A0A7X1FSE1"/>
<sequence>MFDIGADELLLTAVVAVVVIGPKDLPKALRVVGRWVAKMRRMSNSFRAGIENVIREAELEEMEKQWREQNAAIMAQHPTATPDDEAAAATAASYGEPPALPPADPLPVPDPVSTHPLAEGDTAQDHSPAVPAPRPAAIDPAP</sequence>
<evidence type="ECO:0000256" key="6">
    <source>
        <dbReference type="ARBA" id="ARBA00022989"/>
    </source>
</evidence>
<keyword evidence="8 9" id="KW-0472">Membrane</keyword>